<keyword evidence="5" id="KW-0808">Transferase</keyword>
<feature type="domain" description="DNA-directed RNA polymerase RpoA/D/Rpb3-type" evidence="11">
    <location>
        <begin position="1"/>
        <end position="201"/>
    </location>
</feature>
<dbReference type="InterPro" id="IPR011262">
    <property type="entry name" value="DNA-dir_RNA_pol_insert"/>
</dbReference>
<dbReference type="Pfam" id="PF03118">
    <property type="entry name" value="RNA_pol_A_CTD"/>
    <property type="match status" value="1"/>
</dbReference>
<dbReference type="CDD" id="cd06928">
    <property type="entry name" value="RNAP_alpha_NTD"/>
    <property type="match status" value="1"/>
</dbReference>
<dbReference type="NCBIfam" id="NF003519">
    <property type="entry name" value="PRK05182.2-5"/>
    <property type="match status" value="1"/>
</dbReference>
<dbReference type="Pfam" id="PF01000">
    <property type="entry name" value="RNA_pol_A_bac"/>
    <property type="match status" value="1"/>
</dbReference>
<evidence type="ECO:0000256" key="2">
    <source>
        <dbReference type="ARBA" id="ARBA00012418"/>
    </source>
</evidence>
<dbReference type="Gene3D" id="3.30.1360.10">
    <property type="entry name" value="RNA polymerase, RBP11-like subunit"/>
    <property type="match status" value="1"/>
</dbReference>
<dbReference type="GO" id="GO:0005737">
    <property type="term" value="C:cytoplasm"/>
    <property type="evidence" value="ECO:0007669"/>
    <property type="project" value="UniProtKB-ARBA"/>
</dbReference>
<evidence type="ECO:0000256" key="8">
    <source>
        <dbReference type="ARBA" id="ARBA00032524"/>
    </source>
</evidence>
<dbReference type="SUPFAM" id="SSF56553">
    <property type="entry name" value="Insert subdomain of RNA polymerase alpha subunit"/>
    <property type="match status" value="1"/>
</dbReference>
<sequence>PFERGFGMTIGNSLRRVLISSIEGWAVTSVKIEGVQHEFSVVPGVLEDVSEIILNIKNIVLSSHAKGPKTIYIKQEKKGEIKAGDIVTDETVEVLNPNLHIATLTKNASFEIHMEIGKGRGYVPADKNKKENQPIGTIPVDSIFSPVKRVNFLIENTRVGQMTDYDKFILEIWTNASMSPKDALLYASNILQRHLDVFVNYGSLPDEEPAPEVIIEEELIEKLKTPVSELELSVRSANCLREANIKTIYELVRRSEAEMLKYRNFGKKSLTEIGAILKDMNLGLGMKFDKETIKRLK</sequence>
<keyword evidence="7" id="KW-0804">Transcription</keyword>
<accession>A0A2J0LGI4</accession>
<dbReference type="Proteomes" id="UP000231267">
    <property type="component" value="Unassembled WGS sequence"/>
</dbReference>
<evidence type="ECO:0000256" key="10">
    <source>
        <dbReference type="ARBA" id="ARBA00048552"/>
    </source>
</evidence>
<dbReference type="InterPro" id="IPR036603">
    <property type="entry name" value="RBP11-like"/>
</dbReference>
<evidence type="ECO:0000259" key="11">
    <source>
        <dbReference type="SMART" id="SM00662"/>
    </source>
</evidence>
<keyword evidence="4 12" id="KW-0240">DNA-directed RNA polymerase</keyword>
<dbReference type="InterPro" id="IPR011773">
    <property type="entry name" value="DNA-dir_RpoA"/>
</dbReference>
<evidence type="ECO:0000256" key="4">
    <source>
        <dbReference type="ARBA" id="ARBA00022478"/>
    </source>
</evidence>
<feature type="non-terminal residue" evidence="12">
    <location>
        <position position="1"/>
    </location>
</feature>
<dbReference type="EC" id="2.7.7.6" evidence="2"/>
<dbReference type="SUPFAM" id="SSF47789">
    <property type="entry name" value="C-terminal domain of RNA polymerase alpha subunit"/>
    <property type="match status" value="1"/>
</dbReference>
<evidence type="ECO:0000313" key="13">
    <source>
        <dbReference type="Proteomes" id="UP000231267"/>
    </source>
</evidence>
<dbReference type="GO" id="GO:0046983">
    <property type="term" value="F:protein dimerization activity"/>
    <property type="evidence" value="ECO:0007669"/>
    <property type="project" value="InterPro"/>
</dbReference>
<dbReference type="EMBL" id="PFGP01000126">
    <property type="protein sequence ID" value="PIW65984.1"/>
    <property type="molecule type" value="Genomic_DNA"/>
</dbReference>
<evidence type="ECO:0000256" key="1">
    <source>
        <dbReference type="ARBA" id="ARBA00007123"/>
    </source>
</evidence>
<dbReference type="NCBIfam" id="NF003513">
    <property type="entry name" value="PRK05182.1-2"/>
    <property type="match status" value="1"/>
</dbReference>
<dbReference type="FunFam" id="2.170.120.12:FF:000001">
    <property type="entry name" value="DNA-directed RNA polymerase subunit alpha"/>
    <property type="match status" value="1"/>
</dbReference>
<comment type="caution">
    <text evidence="12">The sequence shown here is derived from an EMBL/GenBank/DDBJ whole genome shotgun (WGS) entry which is preliminary data.</text>
</comment>
<comment type="catalytic activity">
    <reaction evidence="10">
        <text>RNA(n) + a ribonucleoside 5'-triphosphate = RNA(n+1) + diphosphate</text>
        <dbReference type="Rhea" id="RHEA:21248"/>
        <dbReference type="Rhea" id="RHEA-COMP:14527"/>
        <dbReference type="Rhea" id="RHEA-COMP:17342"/>
        <dbReference type="ChEBI" id="CHEBI:33019"/>
        <dbReference type="ChEBI" id="CHEBI:61557"/>
        <dbReference type="ChEBI" id="CHEBI:140395"/>
        <dbReference type="EC" id="2.7.7.6"/>
    </reaction>
</comment>
<dbReference type="GO" id="GO:0006351">
    <property type="term" value="P:DNA-templated transcription"/>
    <property type="evidence" value="ECO:0007669"/>
    <property type="project" value="InterPro"/>
</dbReference>
<evidence type="ECO:0000256" key="3">
    <source>
        <dbReference type="ARBA" id="ARBA00015972"/>
    </source>
</evidence>
<dbReference type="HAMAP" id="MF_00059">
    <property type="entry name" value="RNApol_bact_RpoA"/>
    <property type="match status" value="1"/>
</dbReference>
<name>A0A2J0LGI4_9BACT</name>
<dbReference type="InterPro" id="IPR036643">
    <property type="entry name" value="RNApol_insert_sf"/>
</dbReference>
<protein>
    <recommendedName>
        <fullName evidence="3">DNA-directed RNA polymerase subunit alpha</fullName>
        <ecNumber evidence="2">2.7.7.6</ecNumber>
    </recommendedName>
    <alternativeName>
        <fullName evidence="9">RNA polymerase subunit alpha</fullName>
    </alternativeName>
    <alternativeName>
        <fullName evidence="8">Transcriptase subunit alpha</fullName>
    </alternativeName>
</protein>
<dbReference type="SUPFAM" id="SSF55257">
    <property type="entry name" value="RBP11-like subunits of RNA polymerase"/>
    <property type="match status" value="1"/>
</dbReference>
<organism evidence="12 13">
    <name type="scientific">Candidatus Taenaricola geysiri</name>
    <dbReference type="NCBI Taxonomy" id="1974752"/>
    <lineage>
        <taxon>Bacteria</taxon>
        <taxon>Pseudomonadati</taxon>
        <taxon>Candidatus Omnitrophota</taxon>
        <taxon>Candidatus Taenaricola</taxon>
    </lineage>
</organism>
<proteinExistence type="inferred from homology"/>
<dbReference type="GO" id="GO:0003677">
    <property type="term" value="F:DNA binding"/>
    <property type="evidence" value="ECO:0007669"/>
    <property type="project" value="InterPro"/>
</dbReference>
<dbReference type="Gene3D" id="2.170.120.12">
    <property type="entry name" value="DNA-directed RNA polymerase, insert domain"/>
    <property type="match status" value="1"/>
</dbReference>
<dbReference type="InterPro" id="IPR011260">
    <property type="entry name" value="RNAP_asu_C"/>
</dbReference>
<keyword evidence="6" id="KW-0548">Nucleotidyltransferase</keyword>
<reference evidence="12 13" key="1">
    <citation type="submission" date="2017-09" db="EMBL/GenBank/DDBJ databases">
        <title>Depth-based differentiation of microbial function through sediment-hosted aquifers and enrichment of novel symbionts in the deep terrestrial subsurface.</title>
        <authorList>
            <person name="Probst A.J."/>
            <person name="Ladd B."/>
            <person name="Jarett J.K."/>
            <person name="Geller-Mcgrath D.E."/>
            <person name="Sieber C.M."/>
            <person name="Emerson J.B."/>
            <person name="Anantharaman K."/>
            <person name="Thomas B.C."/>
            <person name="Malmstrom R."/>
            <person name="Stieglmeier M."/>
            <person name="Klingl A."/>
            <person name="Woyke T."/>
            <person name="Ryan C.M."/>
            <person name="Banfield J.F."/>
        </authorList>
    </citation>
    <scope>NUCLEOTIDE SEQUENCE [LARGE SCALE GENOMIC DNA]</scope>
    <source>
        <strain evidence="12">CG12_big_fil_rev_8_21_14_0_65_43_15</strain>
    </source>
</reference>
<dbReference type="Gene3D" id="1.10.150.20">
    <property type="entry name" value="5' to 3' exonuclease, C-terminal subdomain"/>
    <property type="match status" value="1"/>
</dbReference>
<dbReference type="GO" id="GO:0000428">
    <property type="term" value="C:DNA-directed RNA polymerase complex"/>
    <property type="evidence" value="ECO:0007669"/>
    <property type="project" value="UniProtKB-KW"/>
</dbReference>
<comment type="similarity">
    <text evidence="1">Belongs to the RNA polymerase alpha chain family.</text>
</comment>
<dbReference type="AlphaFoldDB" id="A0A2J0LGI4"/>
<gene>
    <name evidence="12" type="ORF">COW11_05695</name>
</gene>
<dbReference type="Pfam" id="PF01193">
    <property type="entry name" value="RNA_pol_L"/>
    <property type="match status" value="1"/>
</dbReference>
<dbReference type="NCBIfam" id="TIGR02027">
    <property type="entry name" value="rpoA"/>
    <property type="match status" value="1"/>
</dbReference>
<dbReference type="GO" id="GO:0003899">
    <property type="term" value="F:DNA-directed RNA polymerase activity"/>
    <property type="evidence" value="ECO:0007669"/>
    <property type="project" value="UniProtKB-EC"/>
</dbReference>
<evidence type="ECO:0000256" key="9">
    <source>
        <dbReference type="ARBA" id="ARBA00033070"/>
    </source>
</evidence>
<evidence type="ECO:0000256" key="7">
    <source>
        <dbReference type="ARBA" id="ARBA00023163"/>
    </source>
</evidence>
<evidence type="ECO:0000256" key="6">
    <source>
        <dbReference type="ARBA" id="ARBA00022695"/>
    </source>
</evidence>
<dbReference type="InterPro" id="IPR011263">
    <property type="entry name" value="DNA-dir_RNA_pol_RpoA/D/Rpb3"/>
</dbReference>
<evidence type="ECO:0000256" key="5">
    <source>
        <dbReference type="ARBA" id="ARBA00022679"/>
    </source>
</evidence>
<evidence type="ECO:0000313" key="12">
    <source>
        <dbReference type="EMBL" id="PIW65984.1"/>
    </source>
</evidence>
<dbReference type="SMART" id="SM00662">
    <property type="entry name" value="RPOLD"/>
    <property type="match status" value="1"/>
</dbReference>